<reference evidence="2 3" key="1">
    <citation type="submission" date="2013-02" db="EMBL/GenBank/DDBJ databases">
        <title>Draft Genome Sequence of Streptomyces aurantiacus, Which Produces Setomimycin.</title>
        <authorList>
            <person name="Gruening B.A."/>
            <person name="Praeg A."/>
            <person name="Erxleben A."/>
            <person name="Guenther S."/>
            <person name="Mueller M."/>
        </authorList>
    </citation>
    <scope>NUCLEOTIDE SEQUENCE [LARGE SCALE GENOMIC DNA]</scope>
    <source>
        <strain evidence="2 3">JA 4570</strain>
    </source>
</reference>
<feature type="region of interest" description="Disordered" evidence="1">
    <location>
        <begin position="232"/>
        <end position="255"/>
    </location>
</feature>
<evidence type="ECO:0000256" key="1">
    <source>
        <dbReference type="SAM" id="MobiDB-lite"/>
    </source>
</evidence>
<sequence>MTTAACSGSDGDGGEQGRADVSASPVAEKSPTASASAKALTAAGAKAALLTEADLEDDWTQVKDAATWRDSLLIGKVKVADFLTGKADAADCQKLLDALYGDDLLGKPTGASALTGFADGGDARLLQQVAAYDQSRLDKSLAWLKTLPVTCDQFTVTGGDAGRRTVQVVETSLPGVGDARQGLRVTLKGETDGSPTTLTLDVAAVRIGPNALTVTGGGLDGLEDDTTEQAVRQGTDRLEDVLTGRTPPAQPGDGY</sequence>
<dbReference type="Proteomes" id="UP000014629">
    <property type="component" value="Unassembled WGS sequence"/>
</dbReference>
<dbReference type="EMBL" id="AOPZ01000028">
    <property type="protein sequence ID" value="EPH46085.1"/>
    <property type="molecule type" value="Genomic_DNA"/>
</dbReference>
<protein>
    <recommendedName>
        <fullName evidence="4">Lipoprotein</fullName>
    </recommendedName>
</protein>
<proteinExistence type="predicted"/>
<accession>S4A5U4</accession>
<dbReference type="AlphaFoldDB" id="S4A5U4"/>
<evidence type="ECO:0008006" key="4">
    <source>
        <dbReference type="Google" id="ProtNLM"/>
    </source>
</evidence>
<gene>
    <name evidence="2" type="ORF">STRAU_0821</name>
</gene>
<evidence type="ECO:0000313" key="2">
    <source>
        <dbReference type="EMBL" id="EPH46085.1"/>
    </source>
</evidence>
<name>S4A5U4_9ACTN</name>
<feature type="region of interest" description="Disordered" evidence="1">
    <location>
        <begin position="1"/>
        <end position="35"/>
    </location>
</feature>
<evidence type="ECO:0000313" key="3">
    <source>
        <dbReference type="Proteomes" id="UP000014629"/>
    </source>
</evidence>
<keyword evidence="3" id="KW-1185">Reference proteome</keyword>
<comment type="caution">
    <text evidence="2">The sequence shown here is derived from an EMBL/GenBank/DDBJ whole genome shotgun (WGS) entry which is preliminary data.</text>
</comment>
<organism evidence="2 3">
    <name type="scientific">Streptomyces aurantiacus JA 4570</name>
    <dbReference type="NCBI Taxonomy" id="1286094"/>
    <lineage>
        <taxon>Bacteria</taxon>
        <taxon>Bacillati</taxon>
        <taxon>Actinomycetota</taxon>
        <taxon>Actinomycetes</taxon>
        <taxon>Kitasatosporales</taxon>
        <taxon>Streptomycetaceae</taxon>
        <taxon>Streptomyces</taxon>
        <taxon>Streptomyces aurantiacus group</taxon>
    </lineage>
</organism>
<dbReference type="PATRIC" id="fig|1286094.4.peg.803"/>